<evidence type="ECO:0000313" key="1">
    <source>
        <dbReference type="EMBL" id="KAK6786417.1"/>
    </source>
</evidence>
<gene>
    <name evidence="1" type="ORF">RDI58_014942</name>
</gene>
<evidence type="ECO:0000313" key="2">
    <source>
        <dbReference type="Proteomes" id="UP001371456"/>
    </source>
</evidence>
<sequence length="130" mass="14913">MHSVSPIDNISALFQKQLLPINHVQSMLSDRLFRIQLRKSYWRDSYVPNIPLSVLSYTEKEVIFPPTVDEKIKKVKPRSTSEIALTSLGNFLVVTFDDCKQNFLGLSSAFLLLDFAQIDTYLFKEPLCSL</sequence>
<accession>A0AAN8YBH5</accession>
<organism evidence="1 2">
    <name type="scientific">Solanum bulbocastanum</name>
    <name type="common">Wild potato</name>
    <dbReference type="NCBI Taxonomy" id="147425"/>
    <lineage>
        <taxon>Eukaryota</taxon>
        <taxon>Viridiplantae</taxon>
        <taxon>Streptophyta</taxon>
        <taxon>Embryophyta</taxon>
        <taxon>Tracheophyta</taxon>
        <taxon>Spermatophyta</taxon>
        <taxon>Magnoliopsida</taxon>
        <taxon>eudicotyledons</taxon>
        <taxon>Gunneridae</taxon>
        <taxon>Pentapetalae</taxon>
        <taxon>asterids</taxon>
        <taxon>lamiids</taxon>
        <taxon>Solanales</taxon>
        <taxon>Solanaceae</taxon>
        <taxon>Solanoideae</taxon>
        <taxon>Solaneae</taxon>
        <taxon>Solanum</taxon>
    </lineage>
</organism>
<name>A0AAN8YBH5_SOLBU</name>
<dbReference type="EMBL" id="JBANQN010000006">
    <property type="protein sequence ID" value="KAK6786417.1"/>
    <property type="molecule type" value="Genomic_DNA"/>
</dbReference>
<dbReference type="AlphaFoldDB" id="A0AAN8YBH5"/>
<keyword evidence="2" id="KW-1185">Reference proteome</keyword>
<reference evidence="1 2" key="1">
    <citation type="submission" date="2024-02" db="EMBL/GenBank/DDBJ databases">
        <title>de novo genome assembly of Solanum bulbocastanum strain 11H21.</title>
        <authorList>
            <person name="Hosaka A.J."/>
        </authorList>
    </citation>
    <scope>NUCLEOTIDE SEQUENCE [LARGE SCALE GENOMIC DNA]</scope>
    <source>
        <tissue evidence="1">Young leaves</tissue>
    </source>
</reference>
<protein>
    <submittedName>
        <fullName evidence="1">Uncharacterized protein</fullName>
    </submittedName>
</protein>
<comment type="caution">
    <text evidence="1">The sequence shown here is derived from an EMBL/GenBank/DDBJ whole genome shotgun (WGS) entry which is preliminary data.</text>
</comment>
<dbReference type="Proteomes" id="UP001371456">
    <property type="component" value="Unassembled WGS sequence"/>
</dbReference>
<proteinExistence type="predicted"/>